<proteinExistence type="predicted"/>
<dbReference type="AlphaFoldDB" id="A0A6I4SQP7"/>
<evidence type="ECO:0000313" key="2">
    <source>
        <dbReference type="Proteomes" id="UP000468943"/>
    </source>
</evidence>
<dbReference type="EMBL" id="WTYS01000001">
    <property type="protein sequence ID" value="MXO57177.1"/>
    <property type="molecule type" value="Genomic_DNA"/>
</dbReference>
<dbReference type="OrthoDB" id="9959870at2"/>
<evidence type="ECO:0000313" key="1">
    <source>
        <dbReference type="EMBL" id="MXO57177.1"/>
    </source>
</evidence>
<dbReference type="RefSeq" id="WP_160598296.1">
    <property type="nucleotide sequence ID" value="NZ_WTYS01000001.1"/>
</dbReference>
<organism evidence="1 2">
    <name type="scientific">Pontixanthobacter gangjinensis</name>
    <dbReference type="NCBI Taxonomy" id="1028742"/>
    <lineage>
        <taxon>Bacteria</taxon>
        <taxon>Pseudomonadati</taxon>
        <taxon>Pseudomonadota</taxon>
        <taxon>Alphaproteobacteria</taxon>
        <taxon>Sphingomonadales</taxon>
        <taxon>Erythrobacteraceae</taxon>
        <taxon>Pontixanthobacter</taxon>
    </lineage>
</organism>
<reference evidence="1 2" key="1">
    <citation type="submission" date="2019-12" db="EMBL/GenBank/DDBJ databases">
        <title>Genomic-based taxomic classification of the family Erythrobacteraceae.</title>
        <authorList>
            <person name="Xu L."/>
        </authorList>
    </citation>
    <scope>NUCLEOTIDE SEQUENCE [LARGE SCALE GENOMIC DNA]</scope>
    <source>
        <strain evidence="1 2">JCM 17802</strain>
    </source>
</reference>
<accession>A0A6I4SQP7</accession>
<dbReference type="Proteomes" id="UP000468943">
    <property type="component" value="Unassembled WGS sequence"/>
</dbReference>
<gene>
    <name evidence="1" type="ORF">GRI36_09810</name>
</gene>
<protein>
    <submittedName>
        <fullName evidence="1">Uncharacterized protein</fullName>
    </submittedName>
</protein>
<keyword evidence="2" id="KW-1185">Reference proteome</keyword>
<sequence>MQDRTHNNDNAKFRAIIDNALSEMVELGIKNSTDAAMLMAIQSIVRIHDTAKLTELAEFLADSIPMSE</sequence>
<comment type="caution">
    <text evidence="1">The sequence shown here is derived from an EMBL/GenBank/DDBJ whole genome shotgun (WGS) entry which is preliminary data.</text>
</comment>
<name>A0A6I4SQP7_9SPHN</name>